<dbReference type="InterPro" id="IPR034454">
    <property type="entry name" value="MEI2-like_RRM3"/>
</dbReference>
<dbReference type="SUPFAM" id="SSF54928">
    <property type="entry name" value="RNA-binding domain, RBD"/>
    <property type="match status" value="2"/>
</dbReference>
<dbReference type="PANTHER" id="PTHR23189">
    <property type="entry name" value="RNA RECOGNITION MOTIF-CONTAINING"/>
    <property type="match status" value="1"/>
</dbReference>
<evidence type="ECO:0000256" key="2">
    <source>
        <dbReference type="PROSITE-ProRule" id="PRU00176"/>
    </source>
</evidence>
<feature type="compositionally biased region" description="Polar residues" evidence="3">
    <location>
        <begin position="15"/>
        <end position="25"/>
    </location>
</feature>
<evidence type="ECO:0000313" key="6">
    <source>
        <dbReference type="Proteomes" id="UP001530400"/>
    </source>
</evidence>
<comment type="caution">
    <text evidence="5">The sequence shown here is derived from an EMBL/GenBank/DDBJ whole genome shotgun (WGS) entry which is preliminary data.</text>
</comment>
<evidence type="ECO:0000259" key="4">
    <source>
        <dbReference type="PROSITE" id="PS50102"/>
    </source>
</evidence>
<keyword evidence="1 2" id="KW-0694">RNA-binding</keyword>
<accession>A0ABD3NYT4</accession>
<name>A0ABD3NYT4_9STRA</name>
<dbReference type="CDD" id="cd00590">
    <property type="entry name" value="RRM_SF"/>
    <property type="match status" value="1"/>
</dbReference>
<dbReference type="InterPro" id="IPR035979">
    <property type="entry name" value="RBD_domain_sf"/>
</dbReference>
<dbReference type="GO" id="GO:0003723">
    <property type="term" value="F:RNA binding"/>
    <property type="evidence" value="ECO:0007669"/>
    <property type="project" value="UniProtKB-UniRule"/>
</dbReference>
<feature type="region of interest" description="Disordered" evidence="3">
    <location>
        <begin position="169"/>
        <end position="199"/>
    </location>
</feature>
<feature type="compositionally biased region" description="Polar residues" evidence="3">
    <location>
        <begin position="62"/>
        <end position="80"/>
    </location>
</feature>
<dbReference type="CDD" id="cd12531">
    <property type="entry name" value="RRM3_MEI2_like"/>
    <property type="match status" value="1"/>
</dbReference>
<feature type="region of interest" description="Disordered" evidence="3">
    <location>
        <begin position="406"/>
        <end position="472"/>
    </location>
</feature>
<feature type="region of interest" description="Disordered" evidence="3">
    <location>
        <begin position="59"/>
        <end position="80"/>
    </location>
</feature>
<feature type="compositionally biased region" description="Basic and acidic residues" evidence="3">
    <location>
        <begin position="440"/>
        <end position="450"/>
    </location>
</feature>
<evidence type="ECO:0000256" key="3">
    <source>
        <dbReference type="SAM" id="MobiDB-lite"/>
    </source>
</evidence>
<feature type="domain" description="RRM" evidence="4">
    <location>
        <begin position="566"/>
        <end position="645"/>
    </location>
</feature>
<organism evidence="5 6">
    <name type="scientific">Cyclotella atomus</name>
    <dbReference type="NCBI Taxonomy" id="382360"/>
    <lineage>
        <taxon>Eukaryota</taxon>
        <taxon>Sar</taxon>
        <taxon>Stramenopiles</taxon>
        <taxon>Ochrophyta</taxon>
        <taxon>Bacillariophyta</taxon>
        <taxon>Coscinodiscophyceae</taxon>
        <taxon>Thalassiosirophycidae</taxon>
        <taxon>Stephanodiscales</taxon>
        <taxon>Stephanodiscaceae</taxon>
        <taxon>Cyclotella</taxon>
    </lineage>
</organism>
<dbReference type="InterPro" id="IPR000504">
    <property type="entry name" value="RRM_dom"/>
</dbReference>
<dbReference type="Pfam" id="PF04059">
    <property type="entry name" value="RRM_2"/>
    <property type="match status" value="1"/>
</dbReference>
<feature type="region of interest" description="Disordered" evidence="3">
    <location>
        <begin position="1"/>
        <end position="41"/>
    </location>
</feature>
<dbReference type="AlphaFoldDB" id="A0ABD3NYT4"/>
<gene>
    <name evidence="5" type="ORF">ACHAWO_007053</name>
</gene>
<dbReference type="InterPro" id="IPR012677">
    <property type="entry name" value="Nucleotide-bd_a/b_plait_sf"/>
</dbReference>
<sequence length="1038" mass="113516">MDLNQNGLNLAGLSISENGPKLTSRTPPPPGFNGAGLDSERKKSTSFNNLAMALGTGLAESMENSTSEQQGLQQQRIPTPSNVDNYTRQSRHLASRLVGGGTNGGTGGMRAGGGFDYLNPSGTGHLLIPPSNNSFLEKLKAERESAGVDTGRQQMTQDNGDFLSSLIGSTGNMHSTSMNTQAQENRLDNTPTKSSQSGLNENQHLLTQELLRHQMWQQNNSTNNYKANMQPIGVTVVEPSSRNSPAPRSIAVNGSGLMYPVRDGNVGNGSLVGSNTLGSLNVQGNNRGDENLNERQSFVLGNGTVNFAPPPTTEGRASAPPINSQQPGGVINVGLGANNAALRALQTSSLQMRVAELHQQLGANGNNNGSRIPTNATINLRAMPGGKVIVLASPPPNASQVVLTAPSREATPMDRNSPRPQMHMSSVGTAALPQLSRVSPEQKERERAAVEELTPYLRDPPKNQKYQSNSASNTSSRGVAVLYASQLAVADVKSTCEAFGTLEAFRSDFAESKGVYFVTFYDLRSARLAIAELPKALNQMVSASGSEQIEVKYCVPLNSSTATDESMLLVSNLPGTIDEQDINQAMSSFGEIRNVHYQAGMSDDDSDRVTYLVEFYDIQDARQALMELEHSTPWGTDVVVKVGSRNPTKRKQGKELFVLMSSWRQGLKADSANNFVSPSPSPKPPDVAMSQQADVTNQMNGLAANSSYAAAQVQQNYQYNVQNQDFQQQYSTQLVVGPDGNYMYVLVPNQPQAPAPQAYGFPGQMVIDPHAHQHQQYMYQNQQYVQNPQHLQMDHYQIQMQYNNIQGSNHALHVQDSHAPPTQFVRLPSDMNTWNSGSLSSGSGQSPAHLHGQQTSLHKRMSDLKSTTSHGSGSSSGNRAREDEHTSLSLDIESVRHGRDTRSSLMVRNIPNKYTQKMLLAEFAESGHASDKMDFFYLPIDFKNKCNRGYAFVNFVDYKDIIPFFDAYNGNSWSKFNSDKICDITYARIQGKAAMLKRFENSALMEKDDEYRPMVFVSHGERKGQLEAMTMGNMNMRW</sequence>
<dbReference type="PROSITE" id="PS50102">
    <property type="entry name" value="RRM"/>
    <property type="match status" value="2"/>
</dbReference>
<proteinExistence type="predicted"/>
<feature type="domain" description="RRM" evidence="4">
    <location>
        <begin position="903"/>
        <end position="989"/>
    </location>
</feature>
<reference evidence="5 6" key="1">
    <citation type="submission" date="2024-10" db="EMBL/GenBank/DDBJ databases">
        <title>Updated reference genomes for cyclostephanoid diatoms.</title>
        <authorList>
            <person name="Roberts W.R."/>
            <person name="Alverson A.J."/>
        </authorList>
    </citation>
    <scope>NUCLEOTIDE SEQUENCE [LARGE SCALE GENOMIC DNA]</scope>
    <source>
        <strain evidence="5 6">AJA010-31</strain>
    </source>
</reference>
<dbReference type="Proteomes" id="UP001530400">
    <property type="component" value="Unassembled WGS sequence"/>
</dbReference>
<evidence type="ECO:0000313" key="5">
    <source>
        <dbReference type="EMBL" id="KAL3780276.1"/>
    </source>
</evidence>
<evidence type="ECO:0000256" key="1">
    <source>
        <dbReference type="ARBA" id="ARBA00022884"/>
    </source>
</evidence>
<feature type="compositionally biased region" description="Low complexity" evidence="3">
    <location>
        <begin position="836"/>
        <end position="846"/>
    </location>
</feature>
<protein>
    <recommendedName>
        <fullName evidence="4">RRM domain-containing protein</fullName>
    </recommendedName>
</protein>
<keyword evidence="6" id="KW-1185">Reference proteome</keyword>
<feature type="compositionally biased region" description="Low complexity" evidence="3">
    <location>
        <begin position="866"/>
        <end position="877"/>
    </location>
</feature>
<dbReference type="Pfam" id="PF00076">
    <property type="entry name" value="RRM_1"/>
    <property type="match status" value="1"/>
</dbReference>
<dbReference type="Gene3D" id="3.30.70.330">
    <property type="match status" value="2"/>
</dbReference>
<dbReference type="SMART" id="SM00360">
    <property type="entry name" value="RRM"/>
    <property type="match status" value="2"/>
</dbReference>
<feature type="region of interest" description="Disordered" evidence="3">
    <location>
        <begin position="821"/>
        <end position="894"/>
    </location>
</feature>
<dbReference type="InterPro" id="IPR007201">
    <property type="entry name" value="Mei2-like_Rrm_C"/>
</dbReference>
<dbReference type="EMBL" id="JALLPJ020000899">
    <property type="protein sequence ID" value="KAL3780276.1"/>
    <property type="molecule type" value="Genomic_DNA"/>
</dbReference>